<sequence>MDKRALLGLFLLVGMWYSHAQETAVGVSFQVYPAGFIPTLNFEHAVNENTSLLFRAGANFAYRKDFSDVNISEEGDGFGGTVGLRKHFPSGNGKFIAGLNLDVWSMHIDWTDMGPADGIISGSTYVLVVQPWLEGGYFLPFKKSNSEIGITLGFGREINAITSGEEVEQGFIASISLQYLILL</sequence>
<evidence type="ECO:0000313" key="3">
    <source>
        <dbReference type="Proteomes" id="UP000751614"/>
    </source>
</evidence>
<dbReference type="EMBL" id="VCNI01000003">
    <property type="protein sequence ID" value="TMU50884.1"/>
    <property type="molecule type" value="Genomic_DNA"/>
</dbReference>
<dbReference type="RefSeq" id="WP_138838484.1">
    <property type="nucleotide sequence ID" value="NZ_VCNI01000003.1"/>
</dbReference>
<dbReference type="Proteomes" id="UP000751614">
    <property type="component" value="Unassembled WGS sequence"/>
</dbReference>
<evidence type="ECO:0000313" key="2">
    <source>
        <dbReference type="EMBL" id="TMU50884.1"/>
    </source>
</evidence>
<protein>
    <recommendedName>
        <fullName evidence="4">Outer membrane protein with beta-barrel domain</fullName>
    </recommendedName>
</protein>
<gene>
    <name evidence="2" type="ORF">FGG15_16800</name>
</gene>
<proteinExistence type="predicted"/>
<organism evidence="2 3">
    <name type="scientific">Flagellimonas algicola</name>
    <dbReference type="NCBI Taxonomy" id="2583815"/>
    <lineage>
        <taxon>Bacteria</taxon>
        <taxon>Pseudomonadati</taxon>
        <taxon>Bacteroidota</taxon>
        <taxon>Flavobacteriia</taxon>
        <taxon>Flavobacteriales</taxon>
        <taxon>Flavobacteriaceae</taxon>
        <taxon>Flagellimonas</taxon>
    </lineage>
</organism>
<evidence type="ECO:0000256" key="1">
    <source>
        <dbReference type="SAM" id="SignalP"/>
    </source>
</evidence>
<keyword evidence="3" id="KW-1185">Reference proteome</keyword>
<accession>A0ABY2WH26</accession>
<comment type="caution">
    <text evidence="2">The sequence shown here is derived from an EMBL/GenBank/DDBJ whole genome shotgun (WGS) entry which is preliminary data.</text>
</comment>
<reference evidence="2 3" key="1">
    <citation type="submission" date="2019-05" db="EMBL/GenBank/DDBJ databases">
        <title>Flagellimonas sp. AsT0115, sp. nov., isolated from a marine red algae, Asparagopsis taxiformis.</title>
        <authorList>
            <person name="Kim J."/>
            <person name="Jeong S.E."/>
            <person name="Jeon C.O."/>
        </authorList>
    </citation>
    <scope>NUCLEOTIDE SEQUENCE [LARGE SCALE GENOMIC DNA]</scope>
    <source>
        <strain evidence="2 3">AsT0115</strain>
    </source>
</reference>
<feature type="chain" id="PRO_5046367573" description="Outer membrane protein with beta-barrel domain" evidence="1">
    <location>
        <begin position="21"/>
        <end position="183"/>
    </location>
</feature>
<feature type="signal peptide" evidence="1">
    <location>
        <begin position="1"/>
        <end position="20"/>
    </location>
</feature>
<evidence type="ECO:0008006" key="4">
    <source>
        <dbReference type="Google" id="ProtNLM"/>
    </source>
</evidence>
<name>A0ABY2WH26_9FLAO</name>
<keyword evidence="1" id="KW-0732">Signal</keyword>